<organism evidence="1 2">
    <name type="scientific">Dryococelus australis</name>
    <dbReference type="NCBI Taxonomy" id="614101"/>
    <lineage>
        <taxon>Eukaryota</taxon>
        <taxon>Metazoa</taxon>
        <taxon>Ecdysozoa</taxon>
        <taxon>Arthropoda</taxon>
        <taxon>Hexapoda</taxon>
        <taxon>Insecta</taxon>
        <taxon>Pterygota</taxon>
        <taxon>Neoptera</taxon>
        <taxon>Polyneoptera</taxon>
        <taxon>Phasmatodea</taxon>
        <taxon>Verophasmatodea</taxon>
        <taxon>Anareolatae</taxon>
        <taxon>Phasmatidae</taxon>
        <taxon>Eurycanthinae</taxon>
        <taxon>Dryococelus</taxon>
    </lineage>
</organism>
<name>A0ABQ9I9W0_9NEOP</name>
<gene>
    <name evidence="1" type="ORF">PR048_006046</name>
</gene>
<comment type="caution">
    <text evidence="1">The sequence shown here is derived from an EMBL/GenBank/DDBJ whole genome shotgun (WGS) entry which is preliminary data.</text>
</comment>
<protein>
    <submittedName>
        <fullName evidence="1">Uncharacterized protein</fullName>
    </submittedName>
</protein>
<evidence type="ECO:0000313" key="2">
    <source>
        <dbReference type="Proteomes" id="UP001159363"/>
    </source>
</evidence>
<proteinExistence type="predicted"/>
<dbReference type="Proteomes" id="UP001159363">
    <property type="component" value="Chromosome 2"/>
</dbReference>
<dbReference type="EMBL" id="JARBHB010000002">
    <property type="protein sequence ID" value="KAJ8893448.1"/>
    <property type="molecule type" value="Genomic_DNA"/>
</dbReference>
<keyword evidence="2" id="KW-1185">Reference proteome</keyword>
<sequence>MLSMVCDTPGSFRCSDSTAMHRQFDTSGYTPGFSQAGIVPDDAAGRRVFSVISRYSRPCIQALFSYLPCFTLIGSQDLNKLDSRRVNITRIDESRRRVPEPRLAARTAPAAAHLLGTGPSQASRPIAKAPHSFALDENRKLLKTSTAQDNRVIPVSAKPSLETSAIFVSWRRARTHFRRHLYFLDSIHQWVTSNSSEVWPAEVPPSVYSSNAVSQSMPGNFTRQLAVQPLRRLQQHAVGSRTQGLFPEPRTANQRTIWTALNIEVLRADEGARGGYGAAWSGGAGGTGDPRENPPTNGIVRHDSHMPKCALTRPGIESGSPWLEANRITAQPPWHPSIHGYLESRCLQFVPQLLKGTWRRRQTANPAIEVVPQMFNWIEIGAVWGPWRNFEFLIVLLQPCADTSSRVVRRIIVLEDPILPRKDNHRVRMEVISEDGFIIKSIRSAFHRDDGT</sequence>
<evidence type="ECO:0000313" key="1">
    <source>
        <dbReference type="EMBL" id="KAJ8893448.1"/>
    </source>
</evidence>
<accession>A0ABQ9I9W0</accession>
<reference evidence="1 2" key="1">
    <citation type="submission" date="2023-02" db="EMBL/GenBank/DDBJ databases">
        <title>LHISI_Scaffold_Assembly.</title>
        <authorList>
            <person name="Stuart O.P."/>
            <person name="Cleave R."/>
            <person name="Magrath M.J.L."/>
            <person name="Mikheyev A.S."/>
        </authorList>
    </citation>
    <scope>NUCLEOTIDE SEQUENCE [LARGE SCALE GENOMIC DNA]</scope>
    <source>
        <strain evidence="1">Daus_M_001</strain>
        <tissue evidence="1">Leg muscle</tissue>
    </source>
</reference>